<dbReference type="EMBL" id="JACGWN010000015">
    <property type="protein sequence ID" value="KAL0402334.1"/>
    <property type="molecule type" value="Genomic_DNA"/>
</dbReference>
<comment type="caution">
    <text evidence="2">The sequence shown here is derived from an EMBL/GenBank/DDBJ whole genome shotgun (WGS) entry which is preliminary data.</text>
</comment>
<evidence type="ECO:0000313" key="2">
    <source>
        <dbReference type="EMBL" id="KAL0402334.1"/>
    </source>
</evidence>
<name>A0AAW2TD23_9LAMI</name>
<reference evidence="2" key="2">
    <citation type="journal article" date="2024" name="Plant">
        <title>Genomic evolution and insights into agronomic trait innovations of Sesamum species.</title>
        <authorList>
            <person name="Miao H."/>
            <person name="Wang L."/>
            <person name="Qu L."/>
            <person name="Liu H."/>
            <person name="Sun Y."/>
            <person name="Le M."/>
            <person name="Wang Q."/>
            <person name="Wei S."/>
            <person name="Zheng Y."/>
            <person name="Lin W."/>
            <person name="Duan Y."/>
            <person name="Cao H."/>
            <person name="Xiong S."/>
            <person name="Wang X."/>
            <person name="Wei L."/>
            <person name="Li C."/>
            <person name="Ma Q."/>
            <person name="Ju M."/>
            <person name="Zhao R."/>
            <person name="Li G."/>
            <person name="Mu C."/>
            <person name="Tian Q."/>
            <person name="Mei H."/>
            <person name="Zhang T."/>
            <person name="Gao T."/>
            <person name="Zhang H."/>
        </authorList>
    </citation>
    <scope>NUCLEOTIDE SEQUENCE</scope>
    <source>
        <strain evidence="2">KEN1</strain>
    </source>
</reference>
<feature type="region of interest" description="Disordered" evidence="1">
    <location>
        <begin position="1"/>
        <end position="45"/>
    </location>
</feature>
<dbReference type="AlphaFoldDB" id="A0AAW2TD23"/>
<protein>
    <submittedName>
        <fullName evidence="2">Uncharacterized protein</fullName>
    </submittedName>
</protein>
<gene>
    <name evidence="2" type="ORF">Slati_4263300</name>
</gene>
<reference evidence="2" key="1">
    <citation type="submission" date="2020-06" db="EMBL/GenBank/DDBJ databases">
        <authorList>
            <person name="Li T."/>
            <person name="Hu X."/>
            <person name="Zhang T."/>
            <person name="Song X."/>
            <person name="Zhang H."/>
            <person name="Dai N."/>
            <person name="Sheng W."/>
            <person name="Hou X."/>
            <person name="Wei L."/>
        </authorList>
    </citation>
    <scope>NUCLEOTIDE SEQUENCE</scope>
    <source>
        <strain evidence="2">KEN1</strain>
        <tissue evidence="2">Leaf</tissue>
    </source>
</reference>
<proteinExistence type="predicted"/>
<accession>A0AAW2TD23</accession>
<sequence length="68" mass="7554">MAVLDRARVATPSDIDAPKEEAERNIPVPIPPADRRQGAPLSAPQEVPPQWLARFECLQKGLQEVNIR</sequence>
<organism evidence="2">
    <name type="scientific">Sesamum latifolium</name>
    <dbReference type="NCBI Taxonomy" id="2727402"/>
    <lineage>
        <taxon>Eukaryota</taxon>
        <taxon>Viridiplantae</taxon>
        <taxon>Streptophyta</taxon>
        <taxon>Embryophyta</taxon>
        <taxon>Tracheophyta</taxon>
        <taxon>Spermatophyta</taxon>
        <taxon>Magnoliopsida</taxon>
        <taxon>eudicotyledons</taxon>
        <taxon>Gunneridae</taxon>
        <taxon>Pentapetalae</taxon>
        <taxon>asterids</taxon>
        <taxon>lamiids</taxon>
        <taxon>Lamiales</taxon>
        <taxon>Pedaliaceae</taxon>
        <taxon>Sesamum</taxon>
    </lineage>
</organism>
<evidence type="ECO:0000256" key="1">
    <source>
        <dbReference type="SAM" id="MobiDB-lite"/>
    </source>
</evidence>